<organism evidence="1">
    <name type="scientific">marine sediment metagenome</name>
    <dbReference type="NCBI Taxonomy" id="412755"/>
    <lineage>
        <taxon>unclassified sequences</taxon>
        <taxon>metagenomes</taxon>
        <taxon>ecological metagenomes</taxon>
    </lineage>
</organism>
<gene>
    <name evidence="1" type="ORF">S03H2_10389</name>
</gene>
<accession>X1GPW0</accession>
<protein>
    <submittedName>
        <fullName evidence="1">Uncharacterized protein</fullName>
    </submittedName>
</protein>
<comment type="caution">
    <text evidence="1">The sequence shown here is derived from an EMBL/GenBank/DDBJ whole genome shotgun (WGS) entry which is preliminary data.</text>
</comment>
<sequence>MTKTKHNSPQEPKADFIEFSKLQKSYIDEVLKRQRDEFNEIIDMIYDELGITEEILKAPPGTYNLRKDCSGLDVLAVEPKQE</sequence>
<name>X1GPW0_9ZZZZ</name>
<proteinExistence type="predicted"/>
<evidence type="ECO:0000313" key="1">
    <source>
        <dbReference type="EMBL" id="GAH35018.1"/>
    </source>
</evidence>
<reference evidence="1" key="1">
    <citation type="journal article" date="2014" name="Front. Microbiol.">
        <title>High frequency of phylogenetically diverse reductive dehalogenase-homologous genes in deep subseafloor sedimentary metagenomes.</title>
        <authorList>
            <person name="Kawai M."/>
            <person name="Futagami T."/>
            <person name="Toyoda A."/>
            <person name="Takaki Y."/>
            <person name="Nishi S."/>
            <person name="Hori S."/>
            <person name="Arai W."/>
            <person name="Tsubouchi T."/>
            <person name="Morono Y."/>
            <person name="Uchiyama I."/>
            <person name="Ito T."/>
            <person name="Fujiyama A."/>
            <person name="Inagaki F."/>
            <person name="Takami H."/>
        </authorList>
    </citation>
    <scope>NUCLEOTIDE SEQUENCE</scope>
    <source>
        <strain evidence="1">Expedition CK06-06</strain>
    </source>
</reference>
<dbReference type="EMBL" id="BARU01005345">
    <property type="protein sequence ID" value="GAH35018.1"/>
    <property type="molecule type" value="Genomic_DNA"/>
</dbReference>
<dbReference type="AlphaFoldDB" id="X1GPW0"/>